<evidence type="ECO:0000256" key="1">
    <source>
        <dbReference type="ARBA" id="ARBA00022679"/>
    </source>
</evidence>
<evidence type="ECO:0000256" key="3">
    <source>
        <dbReference type="ARBA" id="ARBA00022777"/>
    </source>
</evidence>
<evidence type="ECO:0000259" key="6">
    <source>
        <dbReference type="Pfam" id="PF00288"/>
    </source>
</evidence>
<dbReference type="Proteomes" id="UP000635853">
    <property type="component" value="Unassembled WGS sequence"/>
</dbReference>
<dbReference type="EMBL" id="SOEB01000002">
    <property type="protein sequence ID" value="TDX33401.1"/>
    <property type="molecule type" value="Genomic_DNA"/>
</dbReference>
<dbReference type="InterPro" id="IPR052203">
    <property type="entry name" value="GHMP_Kinase-Related"/>
</dbReference>
<evidence type="ECO:0000256" key="4">
    <source>
        <dbReference type="ARBA" id="ARBA00022840"/>
    </source>
</evidence>
<dbReference type="GO" id="GO:0042352">
    <property type="term" value="P:GDP-L-fucose salvage"/>
    <property type="evidence" value="ECO:0007669"/>
    <property type="project" value="TreeGrafter"/>
</dbReference>
<evidence type="ECO:0000259" key="7">
    <source>
        <dbReference type="Pfam" id="PF08544"/>
    </source>
</evidence>
<reference evidence="8" key="3">
    <citation type="submission" date="2021-01" db="EMBL/GenBank/DDBJ databases">
        <authorList>
            <person name="Guzman M.S."/>
        </authorList>
    </citation>
    <scope>NUCLEOTIDE SEQUENCE</scope>
    <source>
        <strain evidence="8">AB19</strain>
    </source>
</reference>
<dbReference type="InterPro" id="IPR001174">
    <property type="entry name" value="HddA/FKP"/>
</dbReference>
<dbReference type="InterPro" id="IPR020568">
    <property type="entry name" value="Ribosomal_Su5_D2-typ_SF"/>
</dbReference>
<dbReference type="Pfam" id="PF08544">
    <property type="entry name" value="GHMP_kinases_C"/>
    <property type="match status" value="1"/>
</dbReference>
<protein>
    <submittedName>
        <fullName evidence="9">D-glycero-alpha-D-manno-heptose-7-phosphate kinase</fullName>
    </submittedName>
    <submittedName>
        <fullName evidence="8">GHMP kinase</fullName>
    </submittedName>
</protein>
<keyword evidence="4" id="KW-0067">ATP-binding</keyword>
<dbReference type="RefSeq" id="WP_075784247.1">
    <property type="nucleotide sequence ID" value="NZ_JAESIL010000017.1"/>
</dbReference>
<dbReference type="EMBL" id="JAESIL010000017">
    <property type="protein sequence ID" value="MBL3577678.1"/>
    <property type="molecule type" value="Genomic_DNA"/>
</dbReference>
<feature type="domain" description="GHMP kinase N-terminal" evidence="6">
    <location>
        <begin position="87"/>
        <end position="172"/>
    </location>
</feature>
<evidence type="ECO:0000313" key="10">
    <source>
        <dbReference type="Proteomes" id="UP000295484"/>
    </source>
</evidence>
<dbReference type="PANTHER" id="PTHR32463">
    <property type="entry name" value="L-FUCOSE KINASE"/>
    <property type="match status" value="1"/>
</dbReference>
<evidence type="ECO:0000313" key="9">
    <source>
        <dbReference type="EMBL" id="TDX33401.1"/>
    </source>
</evidence>
<dbReference type="PIRSF" id="PIRSF036406">
    <property type="entry name" value="Hept_kin"/>
    <property type="match status" value="1"/>
</dbReference>
<dbReference type="PRINTS" id="PR00960">
    <property type="entry name" value="LMBPPROTEIN"/>
</dbReference>
<dbReference type="SUPFAM" id="SSF54211">
    <property type="entry name" value="Ribosomal protein S5 domain 2-like"/>
    <property type="match status" value="1"/>
</dbReference>
<comment type="similarity">
    <text evidence="5">Belongs to the GHMP kinase family.</text>
</comment>
<evidence type="ECO:0000256" key="5">
    <source>
        <dbReference type="ARBA" id="ARBA00038121"/>
    </source>
</evidence>
<gene>
    <name evidence="9" type="ORF">EV657_102278</name>
    <name evidence="8" type="ORF">JMJ92_05815</name>
</gene>
<keyword evidence="1" id="KW-0808">Transferase</keyword>
<name>A0A4R8G522_9RHOB</name>
<comment type="caution">
    <text evidence="9">The sequence shown here is derived from an EMBL/GenBank/DDBJ whole genome shotgun (WGS) entry which is preliminary data.</text>
</comment>
<evidence type="ECO:0000313" key="11">
    <source>
        <dbReference type="Proteomes" id="UP000635853"/>
    </source>
</evidence>
<reference evidence="11" key="2">
    <citation type="submission" date="2021-01" db="EMBL/GenBank/DDBJ databases">
        <title>Draft genomes of Rhodovulum sulfidophilum.</title>
        <authorList>
            <person name="Guzman M.S."/>
        </authorList>
    </citation>
    <scope>NUCLEOTIDE SEQUENCE [LARGE SCALE GENOMIC DNA]</scope>
    <source>
        <strain evidence="11">AB19</strain>
    </source>
</reference>
<dbReference type="AlphaFoldDB" id="A0A4R8G522"/>
<keyword evidence="2" id="KW-0547">Nucleotide-binding</keyword>
<dbReference type="InterPro" id="IPR013750">
    <property type="entry name" value="GHMP_kinase_C_dom"/>
</dbReference>
<dbReference type="InterPro" id="IPR036554">
    <property type="entry name" value="GHMP_kinase_C_sf"/>
</dbReference>
<sequence>MPDRRLTTRARAPLRLGLAGGGTDLSPYCDLYGGAVLNVTINRFAFASIEARDDGRIVFAANDLDRTESFGIDDDLSGAALALHRGVYDRMVADFNRGVRFGATIQTNVEAPAGSGLGSSSALVVALVDAFRAHLGAPLGPYDVAHLAYEIERLDLGLAGGKQDQYAAAFGGVNFIEFLAGDRVIVNPLRIPRDILNELECRLVTCFSGVSRHSAEIIERQTASVRGSDRVAVEAMHSLKSDSIEMKRALMTGDFDGLAAILHHSWAAKKATAATVSSPHIEEMFAHALAHGAEAGKVSGAGGGGFMFFLVDPPRRCALIEALRGIGGDADPVVFAESGCQSWRLPCPR</sequence>
<reference evidence="9 10" key="1">
    <citation type="submission" date="2019-03" db="EMBL/GenBank/DDBJ databases">
        <title>Genomic Encyclopedia of Type Strains, Phase IV (KMG-IV): sequencing the most valuable type-strain genomes for metagenomic binning, comparative biology and taxonomic classification.</title>
        <authorList>
            <person name="Goeker M."/>
        </authorList>
    </citation>
    <scope>NUCLEOTIDE SEQUENCE [LARGE SCALE GENOMIC DNA]</scope>
    <source>
        <strain evidence="9 10">JA181</strain>
    </source>
</reference>
<dbReference type="GO" id="GO:0005524">
    <property type="term" value="F:ATP binding"/>
    <property type="evidence" value="ECO:0007669"/>
    <property type="project" value="UniProtKB-KW"/>
</dbReference>
<keyword evidence="11" id="KW-1185">Reference proteome</keyword>
<dbReference type="Gene3D" id="3.30.230.120">
    <property type="match status" value="1"/>
</dbReference>
<feature type="domain" description="GHMP kinase C-terminal" evidence="7">
    <location>
        <begin position="246"/>
        <end position="322"/>
    </location>
</feature>
<accession>A0A4R8G522</accession>
<evidence type="ECO:0000313" key="8">
    <source>
        <dbReference type="EMBL" id="MBL3577678.1"/>
    </source>
</evidence>
<dbReference type="InterPro" id="IPR006204">
    <property type="entry name" value="GHMP_kinase_N_dom"/>
</dbReference>
<organism evidence="9 10">
    <name type="scientific">Rhodovulum visakhapatnamense</name>
    <dbReference type="NCBI Taxonomy" id="364297"/>
    <lineage>
        <taxon>Bacteria</taxon>
        <taxon>Pseudomonadati</taxon>
        <taxon>Pseudomonadota</taxon>
        <taxon>Alphaproteobacteria</taxon>
        <taxon>Rhodobacterales</taxon>
        <taxon>Paracoccaceae</taxon>
        <taxon>Rhodovulum</taxon>
    </lineage>
</organism>
<evidence type="ECO:0000256" key="2">
    <source>
        <dbReference type="ARBA" id="ARBA00022741"/>
    </source>
</evidence>
<dbReference type="PANTHER" id="PTHR32463:SF0">
    <property type="entry name" value="L-FUCOSE KINASE"/>
    <property type="match status" value="1"/>
</dbReference>
<dbReference type="InterPro" id="IPR014606">
    <property type="entry name" value="Heptose_7-P_kinase"/>
</dbReference>
<keyword evidence="3 9" id="KW-0418">Kinase</keyword>
<dbReference type="Pfam" id="PF00288">
    <property type="entry name" value="GHMP_kinases_N"/>
    <property type="match status" value="1"/>
</dbReference>
<proteinExistence type="inferred from homology"/>
<dbReference type="Proteomes" id="UP000295484">
    <property type="component" value="Unassembled WGS sequence"/>
</dbReference>
<dbReference type="GO" id="GO:0050201">
    <property type="term" value="F:fucokinase activity"/>
    <property type="evidence" value="ECO:0007669"/>
    <property type="project" value="TreeGrafter"/>
</dbReference>
<dbReference type="SUPFAM" id="SSF55060">
    <property type="entry name" value="GHMP Kinase, C-terminal domain"/>
    <property type="match status" value="1"/>
</dbReference>